<feature type="domain" description="FAD/NAD(P)-binding" evidence="1">
    <location>
        <begin position="4"/>
        <end position="287"/>
    </location>
</feature>
<dbReference type="OrthoDB" id="9781621at2"/>
<comment type="caution">
    <text evidence="2">The sequence shown here is derived from an EMBL/GenBank/DDBJ whole genome shotgun (WGS) entry which is preliminary data.</text>
</comment>
<gene>
    <name evidence="2" type="ORF">THFILI_04640</name>
</gene>
<dbReference type="InterPro" id="IPR036188">
    <property type="entry name" value="FAD/NAD-bd_sf"/>
</dbReference>
<proteinExistence type="predicted"/>
<dbReference type="SUPFAM" id="SSF51905">
    <property type="entry name" value="FAD/NAD(P)-binding domain"/>
    <property type="match status" value="2"/>
</dbReference>
<dbReference type="EMBL" id="JPSL02000038">
    <property type="protein sequence ID" value="KGQ22630.2"/>
    <property type="molecule type" value="Genomic_DNA"/>
</dbReference>
<dbReference type="STRING" id="276.THFILI_04640"/>
<dbReference type="GO" id="GO:0016491">
    <property type="term" value="F:oxidoreductase activity"/>
    <property type="evidence" value="ECO:0007669"/>
    <property type="project" value="InterPro"/>
</dbReference>
<dbReference type="PRINTS" id="PR00368">
    <property type="entry name" value="FADPNR"/>
</dbReference>
<dbReference type="PANTHER" id="PTHR43755:SF1">
    <property type="entry name" value="FAD-DEPENDENT PYRIDINE NUCLEOTIDE-DISULPHIDE OXIDOREDUCTASE"/>
    <property type="match status" value="1"/>
</dbReference>
<accession>A0A0A2WWG9</accession>
<dbReference type="Proteomes" id="UP000030364">
    <property type="component" value="Unassembled WGS sequence"/>
</dbReference>
<evidence type="ECO:0000259" key="1">
    <source>
        <dbReference type="Pfam" id="PF07992"/>
    </source>
</evidence>
<dbReference type="InterPro" id="IPR023753">
    <property type="entry name" value="FAD/NAD-binding_dom"/>
</dbReference>
<reference evidence="2 3" key="1">
    <citation type="journal article" date="2015" name="Genome Announc.">
        <title>Draft Genome Sequence of the Thermophile Thermus filiformis ATCC 43280, Producer of Carotenoid-(Di)glucoside-Branched Fatty Acid (Di)esters and Source of Hyperthermostable Enzymes of Biotechnological Interest.</title>
        <authorList>
            <person name="Mandelli F."/>
            <person name="Oliveira Ramires B."/>
            <person name="Couger M.B."/>
            <person name="Paixao D.A."/>
            <person name="Camilo C.M."/>
            <person name="Polikarpov I."/>
            <person name="Prade R."/>
            <person name="Riano-Pachon D.M."/>
            <person name="Squina F.M."/>
        </authorList>
    </citation>
    <scope>NUCLEOTIDE SEQUENCE [LARGE SCALE GENOMIC DNA]</scope>
    <source>
        <strain evidence="2 3">ATCC 43280</strain>
    </source>
</reference>
<evidence type="ECO:0000313" key="3">
    <source>
        <dbReference type="Proteomes" id="UP000030364"/>
    </source>
</evidence>
<organism evidence="2 3">
    <name type="scientific">Thermus filiformis</name>
    <dbReference type="NCBI Taxonomy" id="276"/>
    <lineage>
        <taxon>Bacteria</taxon>
        <taxon>Thermotogati</taxon>
        <taxon>Deinococcota</taxon>
        <taxon>Deinococci</taxon>
        <taxon>Thermales</taxon>
        <taxon>Thermaceae</taxon>
        <taxon>Thermus</taxon>
    </lineage>
</organism>
<dbReference type="Gene3D" id="3.50.50.60">
    <property type="entry name" value="FAD/NAD(P)-binding domain"/>
    <property type="match status" value="2"/>
</dbReference>
<keyword evidence="3" id="KW-1185">Reference proteome</keyword>
<dbReference type="InterPro" id="IPR052541">
    <property type="entry name" value="SQRD"/>
</dbReference>
<dbReference type="PANTHER" id="PTHR43755">
    <property type="match status" value="1"/>
</dbReference>
<protein>
    <submittedName>
        <fullName evidence="2">Sulfide dehydrogenase</fullName>
    </submittedName>
</protein>
<dbReference type="RefSeq" id="WP_038061880.1">
    <property type="nucleotide sequence ID" value="NZ_JPSL02000038.1"/>
</dbReference>
<sequence>MATKVLVLGGGSGGLVAANKVKKLLGDRVEVVLVDRNTHHEFMPAYPWVAFGMREPEQIRRPLANLEKRGIQYLQATVEALNPAQNTVKTSAGELSYDYLVVSLGAEAMPSPAPDSHAPWSMAGALKLREALKGFKGGRVVVGVSSPYYPCPPAPYEVAGQVEFALKVKGVRQASSVDVFHINPAPLAGMGPIISGKVLEILKSKGVRFHGEFEPASFEGGKVKAKDGRELPYDLLILVPPFAPNKVVRESPLAGPQGFPEVDPSTFRSKKFGNVFVIGDTVNPALMLPPAGVVAHFQGEFVAGVIASDLKGAYIGEPFNPVAMCIMDFGDNALLPQCSFDRVLAGTGMPSCGVMAVGKWVRVTKILFEGFWFATLIE</sequence>
<evidence type="ECO:0000313" key="2">
    <source>
        <dbReference type="EMBL" id="KGQ22630.2"/>
    </source>
</evidence>
<dbReference type="Pfam" id="PF07992">
    <property type="entry name" value="Pyr_redox_2"/>
    <property type="match status" value="1"/>
</dbReference>
<dbReference type="AlphaFoldDB" id="A0A0A2WWG9"/>
<name>A0A0A2WWG9_THEFI</name>